<sequence>MVESEVYVFARLAAPGLGDLVQRNIAFALLRRAYPEAAITVVTGRSLAARFGEFFARHSYATAVLPCPDPGEQDADGWARFTERLAIGGAQVCFVDPDSRGLGAAEARQAGIPVRLGLPGPGVRVGDLTHPLRLPRPVFGLPDLFDHASALAGALGLPGRLRAHEVVPALPRSGTPPPRLVAGTPRIAVHPGGARHWNRRWPLGSYAELCRLVVRHTGATCYLLGDRSERDDLLRLAAAVTGAQQGARVEVVTDTSLDATANLLAAMDLLVGNDSSLAHVAAAVRTPTVVVYGPTGTEFLWTRVYPHHTAVSLRYPCQAATNPAEDVSVRVCAHGCPLSYTSPDGPYPRCLTDLAVERVWAAVARRLGETGARRIEVLS</sequence>
<keyword evidence="1" id="KW-0328">Glycosyltransferase</keyword>
<dbReference type="Proteomes" id="UP000199352">
    <property type="component" value="Unassembled WGS sequence"/>
</dbReference>
<dbReference type="EMBL" id="FOFR01000029">
    <property type="protein sequence ID" value="SES26988.1"/>
    <property type="molecule type" value="Genomic_DNA"/>
</dbReference>
<organism evidence="3 4">
    <name type="scientific">Lentzea xinjiangensis</name>
    <dbReference type="NCBI Taxonomy" id="402600"/>
    <lineage>
        <taxon>Bacteria</taxon>
        <taxon>Bacillati</taxon>
        <taxon>Actinomycetota</taxon>
        <taxon>Actinomycetes</taxon>
        <taxon>Pseudonocardiales</taxon>
        <taxon>Pseudonocardiaceae</taxon>
        <taxon>Lentzea</taxon>
    </lineage>
</organism>
<keyword evidence="2 3" id="KW-0808">Transferase</keyword>
<evidence type="ECO:0000256" key="1">
    <source>
        <dbReference type="ARBA" id="ARBA00022676"/>
    </source>
</evidence>
<evidence type="ECO:0000313" key="4">
    <source>
        <dbReference type="Proteomes" id="UP000199352"/>
    </source>
</evidence>
<accession>A0A1H9VZK3</accession>
<dbReference type="SUPFAM" id="SSF53756">
    <property type="entry name" value="UDP-Glycosyltransferase/glycogen phosphorylase"/>
    <property type="match status" value="1"/>
</dbReference>
<dbReference type="PANTHER" id="PTHR30160">
    <property type="entry name" value="TETRAACYLDISACCHARIDE 4'-KINASE-RELATED"/>
    <property type="match status" value="1"/>
</dbReference>
<gene>
    <name evidence="3" type="ORF">SAMN05216188_12935</name>
</gene>
<dbReference type="InterPro" id="IPR002201">
    <property type="entry name" value="Glyco_trans_9"/>
</dbReference>
<dbReference type="AlphaFoldDB" id="A0A1H9VZK3"/>
<dbReference type="GO" id="GO:0005829">
    <property type="term" value="C:cytosol"/>
    <property type="evidence" value="ECO:0007669"/>
    <property type="project" value="TreeGrafter"/>
</dbReference>
<dbReference type="GO" id="GO:0008713">
    <property type="term" value="F:ADP-heptose-lipopolysaccharide heptosyltransferase activity"/>
    <property type="evidence" value="ECO:0007669"/>
    <property type="project" value="TreeGrafter"/>
</dbReference>
<dbReference type="STRING" id="402600.SAMN05216188_12935"/>
<dbReference type="Pfam" id="PF01075">
    <property type="entry name" value="Glyco_transf_9"/>
    <property type="match status" value="1"/>
</dbReference>
<dbReference type="Gene3D" id="3.40.50.2000">
    <property type="entry name" value="Glycogen Phosphorylase B"/>
    <property type="match status" value="2"/>
</dbReference>
<protein>
    <submittedName>
        <fullName evidence="3">Heptosyltransferase-2/glycosyl transferase protein BlmE</fullName>
    </submittedName>
</protein>
<dbReference type="CDD" id="cd03789">
    <property type="entry name" value="GT9_LPS_heptosyltransferase"/>
    <property type="match status" value="1"/>
</dbReference>
<keyword evidence="4" id="KW-1185">Reference proteome</keyword>
<evidence type="ECO:0000256" key="2">
    <source>
        <dbReference type="ARBA" id="ARBA00022679"/>
    </source>
</evidence>
<dbReference type="InterPro" id="IPR051199">
    <property type="entry name" value="LPS_LOS_Heptosyltrfase"/>
</dbReference>
<name>A0A1H9VZK3_9PSEU</name>
<evidence type="ECO:0000313" key="3">
    <source>
        <dbReference type="EMBL" id="SES26988.1"/>
    </source>
</evidence>
<reference evidence="4" key="1">
    <citation type="submission" date="2016-10" db="EMBL/GenBank/DDBJ databases">
        <authorList>
            <person name="Varghese N."/>
            <person name="Submissions S."/>
        </authorList>
    </citation>
    <scope>NUCLEOTIDE SEQUENCE [LARGE SCALE GENOMIC DNA]</scope>
    <source>
        <strain evidence="4">CGMCC 4.3525</strain>
    </source>
</reference>
<proteinExistence type="predicted"/>
<dbReference type="GO" id="GO:0009244">
    <property type="term" value="P:lipopolysaccharide core region biosynthetic process"/>
    <property type="evidence" value="ECO:0007669"/>
    <property type="project" value="TreeGrafter"/>
</dbReference>